<evidence type="ECO:0000313" key="2">
    <source>
        <dbReference type="Proteomes" id="UP001500957"/>
    </source>
</evidence>
<dbReference type="EMBL" id="BAAAHE010000048">
    <property type="protein sequence ID" value="GAA0635434.1"/>
    <property type="molecule type" value="Genomic_DNA"/>
</dbReference>
<sequence>MNPQVRAACRRRFGSCVPDALNMTTTQIDWTQLEAQLSEAAEVLREHVDAEMAEVDSALRALAEDITTQSRAALAAVEARGSGFIVAPRQPLEV</sequence>
<protein>
    <submittedName>
        <fullName evidence="1">Uncharacterized protein</fullName>
    </submittedName>
</protein>
<accession>A0ABP3SFX3</accession>
<reference evidence="2" key="1">
    <citation type="journal article" date="2019" name="Int. J. Syst. Evol. Microbiol.">
        <title>The Global Catalogue of Microorganisms (GCM) 10K type strain sequencing project: providing services to taxonomists for standard genome sequencing and annotation.</title>
        <authorList>
            <consortium name="The Broad Institute Genomics Platform"/>
            <consortium name="The Broad Institute Genome Sequencing Center for Infectious Disease"/>
            <person name="Wu L."/>
            <person name="Ma J."/>
        </authorList>
    </citation>
    <scope>NUCLEOTIDE SEQUENCE [LARGE SCALE GENOMIC DNA]</scope>
    <source>
        <strain evidence="2">JCM 10671</strain>
    </source>
</reference>
<gene>
    <name evidence="1" type="ORF">GCM10009547_44520</name>
</gene>
<name>A0ABP3SFX3_9ACTN</name>
<proteinExistence type="predicted"/>
<evidence type="ECO:0000313" key="1">
    <source>
        <dbReference type="EMBL" id="GAA0635434.1"/>
    </source>
</evidence>
<keyword evidence="2" id="KW-1185">Reference proteome</keyword>
<organism evidence="1 2">
    <name type="scientific">Sporichthya brevicatena</name>
    <dbReference type="NCBI Taxonomy" id="171442"/>
    <lineage>
        <taxon>Bacteria</taxon>
        <taxon>Bacillati</taxon>
        <taxon>Actinomycetota</taxon>
        <taxon>Actinomycetes</taxon>
        <taxon>Sporichthyales</taxon>
        <taxon>Sporichthyaceae</taxon>
        <taxon>Sporichthya</taxon>
    </lineage>
</organism>
<comment type="caution">
    <text evidence="1">The sequence shown here is derived from an EMBL/GenBank/DDBJ whole genome shotgun (WGS) entry which is preliminary data.</text>
</comment>
<dbReference type="Proteomes" id="UP001500957">
    <property type="component" value="Unassembled WGS sequence"/>
</dbReference>